<organism evidence="1 2">
    <name type="scientific">Planktothrix mougeotii LEGE 06226</name>
    <dbReference type="NCBI Taxonomy" id="1828728"/>
    <lineage>
        <taxon>Bacteria</taxon>
        <taxon>Bacillati</taxon>
        <taxon>Cyanobacteriota</taxon>
        <taxon>Cyanophyceae</taxon>
        <taxon>Oscillatoriophycideae</taxon>
        <taxon>Oscillatoriales</taxon>
        <taxon>Microcoleaceae</taxon>
        <taxon>Planktothrix</taxon>
    </lineage>
</organism>
<gene>
    <name evidence="1" type="ORF">IQ236_16355</name>
</gene>
<dbReference type="RefSeq" id="WP_193870279.1">
    <property type="nucleotide sequence ID" value="NZ_JADEWU010000039.1"/>
</dbReference>
<evidence type="ECO:0000313" key="2">
    <source>
        <dbReference type="Proteomes" id="UP000640725"/>
    </source>
</evidence>
<dbReference type="InterPro" id="IPR011604">
    <property type="entry name" value="PDDEXK-like_dom_sf"/>
</dbReference>
<evidence type="ECO:0000313" key="1">
    <source>
        <dbReference type="EMBL" id="MBE9144777.1"/>
    </source>
</evidence>
<comment type="caution">
    <text evidence="1">The sequence shown here is derived from an EMBL/GenBank/DDBJ whole genome shotgun (WGS) entry which is preliminary data.</text>
</comment>
<dbReference type="EMBL" id="JADEWU010000039">
    <property type="protein sequence ID" value="MBE9144777.1"/>
    <property type="molecule type" value="Genomic_DNA"/>
</dbReference>
<proteinExistence type="predicted"/>
<keyword evidence="1" id="KW-0269">Exonuclease</keyword>
<dbReference type="Gene3D" id="3.90.320.10">
    <property type="match status" value="1"/>
</dbReference>
<dbReference type="GO" id="GO:0004527">
    <property type="term" value="F:exonuclease activity"/>
    <property type="evidence" value="ECO:0007669"/>
    <property type="project" value="UniProtKB-KW"/>
</dbReference>
<keyword evidence="1" id="KW-0378">Hydrolase</keyword>
<sequence>MKGTYINGRFYYQDKKGIRLPAVTTILKATQPIKSVAALSNWRNKVGNAEATRITSTSRQRGKLLHQWVKDYLQGLSPVADSLIKPYCYSVQSILEKLSDVQLIETVVPNYLEGYAGKVDLVARYQDVPCIIELTTAEQPKQKISKLYDKPLQLAAYGGAINRYYRDSLFGSKIVNGLIIVALRDQDAEEFLMERKQLIIYWQEWLQRLEKYVEKAA</sequence>
<accession>A0ABR9UEA4</accession>
<reference evidence="1 2" key="1">
    <citation type="submission" date="2020-10" db="EMBL/GenBank/DDBJ databases">
        <authorList>
            <person name="Castelo-Branco R."/>
            <person name="Eusebio N."/>
            <person name="Adriana R."/>
            <person name="Vieira A."/>
            <person name="Brugerolle De Fraissinette N."/>
            <person name="Rezende De Castro R."/>
            <person name="Schneider M.P."/>
            <person name="Vasconcelos V."/>
            <person name="Leao P.N."/>
        </authorList>
    </citation>
    <scope>NUCLEOTIDE SEQUENCE [LARGE SCALE GENOMIC DNA]</scope>
    <source>
        <strain evidence="1 2">LEGE 06226</strain>
    </source>
</reference>
<name>A0ABR9UEA4_9CYAN</name>
<dbReference type="Proteomes" id="UP000640725">
    <property type="component" value="Unassembled WGS sequence"/>
</dbReference>
<keyword evidence="1" id="KW-0540">Nuclease</keyword>
<protein>
    <submittedName>
        <fullName evidence="1">Exonuclease</fullName>
    </submittedName>
</protein>
<dbReference type="PANTHER" id="PTHR31340">
    <property type="entry name" value="MITOCHONDRIAL GENOME MAINTENANCE EXONUCLEASE 1"/>
    <property type="match status" value="1"/>
</dbReference>
<keyword evidence="2" id="KW-1185">Reference proteome</keyword>
<dbReference type="PANTHER" id="PTHR31340:SF3">
    <property type="entry name" value="MITOCHONDRIAL GENOME MAINTENANCE EXONUCLEASE 1"/>
    <property type="match status" value="1"/>
</dbReference>